<dbReference type="Proteomes" id="UP001189429">
    <property type="component" value="Unassembled WGS sequence"/>
</dbReference>
<accession>A0ABN9X4C2</accession>
<keyword evidence="1" id="KW-0812">Transmembrane</keyword>
<sequence length="221" mass="22080">MGSDPPAGFASSPALPWAVVVALFGVLFGATAAGGEAAVTALSTTVVGLVLAGCLLAPWRGGGGAASECPCVPLPLQLSRLTSRGPHGRPRLVLGGSASEADVVVLASAVQEFGELARVEAISVTQCPLVGDGALRAVVSAAASAASSLTLLDLTATASSETPLPRPWRPRCARGPGRCASCAWPLAASRLAVCAPSRRPCALGSPAMAPRVRKRGRTSVP</sequence>
<keyword evidence="1" id="KW-0472">Membrane</keyword>
<gene>
    <name evidence="2" type="ORF">PCOR1329_LOCUS73299</name>
</gene>
<keyword evidence="1" id="KW-1133">Transmembrane helix</keyword>
<proteinExistence type="predicted"/>
<comment type="caution">
    <text evidence="2">The sequence shown here is derived from an EMBL/GenBank/DDBJ whole genome shotgun (WGS) entry which is preliminary data.</text>
</comment>
<name>A0ABN9X4C2_9DINO</name>
<protein>
    <submittedName>
        <fullName evidence="2">Uncharacterized protein</fullName>
    </submittedName>
</protein>
<dbReference type="EMBL" id="CAUYUJ010019859">
    <property type="protein sequence ID" value="CAK0894206.1"/>
    <property type="molecule type" value="Genomic_DNA"/>
</dbReference>
<keyword evidence="3" id="KW-1185">Reference proteome</keyword>
<reference evidence="2" key="1">
    <citation type="submission" date="2023-10" db="EMBL/GenBank/DDBJ databases">
        <authorList>
            <person name="Chen Y."/>
            <person name="Shah S."/>
            <person name="Dougan E. K."/>
            <person name="Thang M."/>
            <person name="Chan C."/>
        </authorList>
    </citation>
    <scope>NUCLEOTIDE SEQUENCE [LARGE SCALE GENOMIC DNA]</scope>
</reference>
<feature type="transmembrane region" description="Helical" evidence="1">
    <location>
        <begin position="39"/>
        <end position="59"/>
    </location>
</feature>
<feature type="transmembrane region" description="Helical" evidence="1">
    <location>
        <begin position="14"/>
        <end position="32"/>
    </location>
</feature>
<organism evidence="2 3">
    <name type="scientific">Prorocentrum cordatum</name>
    <dbReference type="NCBI Taxonomy" id="2364126"/>
    <lineage>
        <taxon>Eukaryota</taxon>
        <taxon>Sar</taxon>
        <taxon>Alveolata</taxon>
        <taxon>Dinophyceae</taxon>
        <taxon>Prorocentrales</taxon>
        <taxon>Prorocentraceae</taxon>
        <taxon>Prorocentrum</taxon>
    </lineage>
</organism>
<evidence type="ECO:0000313" key="3">
    <source>
        <dbReference type="Proteomes" id="UP001189429"/>
    </source>
</evidence>
<evidence type="ECO:0000313" key="2">
    <source>
        <dbReference type="EMBL" id="CAK0894206.1"/>
    </source>
</evidence>
<evidence type="ECO:0000256" key="1">
    <source>
        <dbReference type="SAM" id="Phobius"/>
    </source>
</evidence>